<proteinExistence type="predicted"/>
<dbReference type="RefSeq" id="WP_067059854.1">
    <property type="nucleotide sequence ID" value="NZ_CP014699.1"/>
</dbReference>
<dbReference type="EMBL" id="CP014699">
    <property type="protein sequence ID" value="AND78543.1"/>
    <property type="molecule type" value="Genomic_DNA"/>
</dbReference>
<keyword evidence="1" id="KW-0812">Transmembrane</keyword>
<evidence type="ECO:0000313" key="3">
    <source>
        <dbReference type="Proteomes" id="UP000077317"/>
    </source>
</evidence>
<evidence type="ECO:0000313" key="2">
    <source>
        <dbReference type="EMBL" id="AND78543.1"/>
    </source>
</evidence>
<gene>
    <name evidence="2" type="ORF">A0O21_00160</name>
</gene>
<reference evidence="3" key="2">
    <citation type="submission" date="2016-03" db="EMBL/GenBank/DDBJ databases">
        <title>Streptococcus antelopensis sp. nov., isolated from the feces of the Tibetan antelope (Pantholops hodgsonii) in Hoh Xil National Nature Reserve, Qinghai, China.</title>
        <authorList>
            <person name="Bai X."/>
        </authorList>
    </citation>
    <scope>NUCLEOTIDE SEQUENCE [LARGE SCALE GENOMIC DNA]</scope>
    <source>
        <strain evidence="3">TA 26</strain>
    </source>
</reference>
<sequence>MIENIELVAVNFRYLAFRAAGTYYLLDRKPRYIISYFFFPISWFFKQKFYSISEEEYLRLVQSAQSKGTGLALPASLTGGLAVVSGALLRRSGIIEQLGTGLSHYATIFIIGFLTLSAFVSVWLFHRFSQKRLTAFLPLKGRKICYNRLYPQAVSMVLIKRTFAHVML</sequence>
<dbReference type="KEGG" id="spat:A0O21_00160"/>
<keyword evidence="1" id="KW-1133">Transmembrane helix</keyword>
<dbReference type="AlphaFoldDB" id="A0A172Q512"/>
<dbReference type="Proteomes" id="UP000077317">
    <property type="component" value="Chromosome"/>
</dbReference>
<feature type="transmembrane region" description="Helical" evidence="1">
    <location>
        <begin position="102"/>
        <end position="125"/>
    </location>
</feature>
<evidence type="ECO:0000256" key="1">
    <source>
        <dbReference type="SAM" id="Phobius"/>
    </source>
</evidence>
<dbReference type="STRING" id="1811193.A0O21_00160"/>
<dbReference type="Pfam" id="PF04276">
    <property type="entry name" value="DUF443"/>
    <property type="match status" value="1"/>
</dbReference>
<feature type="transmembrane region" description="Helical" evidence="1">
    <location>
        <begin position="71"/>
        <end position="90"/>
    </location>
</feature>
<protein>
    <submittedName>
        <fullName evidence="2">Uncharacterized protein</fullName>
    </submittedName>
</protein>
<keyword evidence="1" id="KW-0472">Membrane</keyword>
<dbReference type="InterPro" id="IPR005915">
    <property type="entry name" value="Tandem_5TM"/>
</dbReference>
<accession>A0A172Q512</accession>
<dbReference type="NCBIfam" id="TIGR01218">
    <property type="entry name" value="Gpos_tandem_5TM"/>
    <property type="match status" value="1"/>
</dbReference>
<reference evidence="2 3" key="1">
    <citation type="journal article" date="2016" name="Int. J. Syst. Evol. Microbiol.">
        <title>Streptococcuspantholopis sp. nov., isolated from faeces of the Tibetan antelope (Pantholops hodgsonii).</title>
        <authorList>
            <person name="Bai X."/>
            <person name="Xiong Y."/>
            <person name="Lu S."/>
            <person name="Jin D."/>
            <person name="Lai X."/>
            <person name="Yang J."/>
            <person name="Niu L."/>
            <person name="Hu S."/>
            <person name="Meng X."/>
            <person name="Pu J."/>
            <person name="Ye C."/>
            <person name="Xu J."/>
        </authorList>
    </citation>
    <scope>NUCLEOTIDE SEQUENCE [LARGE SCALE GENOMIC DNA]</scope>
    <source>
        <strain evidence="2 3">TA 26</strain>
    </source>
</reference>
<dbReference type="OrthoDB" id="2221894at2"/>
<organism evidence="2 3">
    <name type="scientific">Streptococcus pantholopis</name>
    <dbReference type="NCBI Taxonomy" id="1811193"/>
    <lineage>
        <taxon>Bacteria</taxon>
        <taxon>Bacillati</taxon>
        <taxon>Bacillota</taxon>
        <taxon>Bacilli</taxon>
        <taxon>Lactobacillales</taxon>
        <taxon>Streptococcaceae</taxon>
        <taxon>Streptococcus</taxon>
    </lineage>
</organism>
<name>A0A172Q512_9STRE</name>
<keyword evidence="3" id="KW-1185">Reference proteome</keyword>